<gene>
    <name evidence="3" type="ORF">GMD52_04915</name>
</gene>
<dbReference type="InterPro" id="IPR008930">
    <property type="entry name" value="Terpenoid_cyclase/PrenylTrfase"/>
</dbReference>
<reference evidence="3 4" key="1">
    <citation type="journal article" date="2019" name="Nat. Med.">
        <title>A library of human gut bacterial isolates paired with longitudinal multiomics data enables mechanistic microbiome research.</title>
        <authorList>
            <person name="Poyet M."/>
            <person name="Groussin M."/>
            <person name="Gibbons S.M."/>
            <person name="Avila-Pacheco J."/>
            <person name="Jiang X."/>
            <person name="Kearney S.M."/>
            <person name="Perrotta A.R."/>
            <person name="Berdy B."/>
            <person name="Zhao S."/>
            <person name="Lieberman T.D."/>
            <person name="Swanson P.K."/>
            <person name="Smith M."/>
            <person name="Roesemann S."/>
            <person name="Alexander J.E."/>
            <person name="Rich S.A."/>
            <person name="Livny J."/>
            <person name="Vlamakis H."/>
            <person name="Clish C."/>
            <person name="Bullock K."/>
            <person name="Deik A."/>
            <person name="Scott J."/>
            <person name="Pierce K.A."/>
            <person name="Xavier R.J."/>
            <person name="Alm E.J."/>
        </authorList>
    </citation>
    <scope>NUCLEOTIDE SEQUENCE [LARGE SCALE GENOMIC DNA]</scope>
    <source>
        <strain evidence="3 4">BIOML-A7</strain>
    </source>
</reference>
<dbReference type="EMBL" id="WMZR01000005">
    <property type="protein sequence ID" value="MTS50882.1"/>
    <property type="molecule type" value="Genomic_DNA"/>
</dbReference>
<dbReference type="Proteomes" id="UP000449193">
    <property type="component" value="Unassembled WGS sequence"/>
</dbReference>
<dbReference type="CDD" id="cd00688">
    <property type="entry name" value="ISOPREN_C2_like"/>
    <property type="match status" value="1"/>
</dbReference>
<proteinExistence type="predicted"/>
<dbReference type="RefSeq" id="WP_155201186.1">
    <property type="nucleotide sequence ID" value="NZ_WMZL01000006.1"/>
</dbReference>
<dbReference type="Pfam" id="PF14478">
    <property type="entry name" value="DUF4430"/>
    <property type="match status" value="1"/>
</dbReference>
<evidence type="ECO:0000313" key="3">
    <source>
        <dbReference type="EMBL" id="MTS50882.1"/>
    </source>
</evidence>
<dbReference type="SUPFAM" id="SSF63446">
    <property type="entry name" value="Type I dockerin domain"/>
    <property type="match status" value="1"/>
</dbReference>
<dbReference type="InterPro" id="IPR036439">
    <property type="entry name" value="Dockerin_dom_sf"/>
</dbReference>
<dbReference type="Gene3D" id="1.10.1330.10">
    <property type="entry name" value="Dockerin domain"/>
    <property type="match status" value="1"/>
</dbReference>
<dbReference type="GO" id="GO:0000272">
    <property type="term" value="P:polysaccharide catabolic process"/>
    <property type="evidence" value="ECO:0007669"/>
    <property type="project" value="InterPro"/>
</dbReference>
<protein>
    <submittedName>
        <fullName evidence="3">DUF4430 domain-containing protein</fullName>
    </submittedName>
</protein>
<dbReference type="Gene3D" id="1.50.10.20">
    <property type="match status" value="1"/>
</dbReference>
<dbReference type="SUPFAM" id="SSF48239">
    <property type="entry name" value="Terpenoid cyclases/Protein prenyltransferases"/>
    <property type="match status" value="1"/>
</dbReference>
<feature type="domain" description="Cadherin-like beta-sandwich-like" evidence="1">
    <location>
        <begin position="176"/>
        <end position="265"/>
    </location>
</feature>
<evidence type="ECO:0000313" key="4">
    <source>
        <dbReference type="Proteomes" id="UP000449193"/>
    </source>
</evidence>
<organism evidence="3 4">
    <name type="scientific">Ruthenibacterium lactatiformans</name>
    <dbReference type="NCBI Taxonomy" id="1550024"/>
    <lineage>
        <taxon>Bacteria</taxon>
        <taxon>Bacillati</taxon>
        <taxon>Bacillota</taxon>
        <taxon>Clostridia</taxon>
        <taxon>Eubacteriales</taxon>
        <taxon>Oscillospiraceae</taxon>
        <taxon>Ruthenibacterium</taxon>
    </lineage>
</organism>
<accession>A0A6I3QF85</accession>
<dbReference type="InterPro" id="IPR027954">
    <property type="entry name" value="Transcobalamin-like_C"/>
</dbReference>
<sequence>MEIMKKKIVALLLVLAMALSLTPILAFAEEHDNQVHVIVENSTFTPDTAADVGAEWNEKFWHGVLVDTWVELTPEATMMSSVVDALASSGYEQTGAENNYISSINGLAEFDGGGASGWMGTLNDWFTNEGFGAYTVAAGTLAAGDEIHIMYTCSYGDDLGGSWANSDSTVKALQFSAGTLEPAFDKNTHAYTLSIPQDVNGVLVTPTASNKNYQVRTRVGDTVYKRTQNVPVENGTEIIIECNWPGSASMNPEGETNTYTITVQKEQVSSQPQDVSAILNEAMAQMATNVSQPQFGSIGGEWAVIGLARGEYMALDNPYFTQYYDRIVQTVNETASSVGMDGVLHKNKSTENSRLILALSAIGKTSEKVGEWNLLKPFNNNFSWVTRQGINGPIFALLALDSHDYQIEDTGFRQQCIDYILGKQLADGGWALSGSTADPDMTAMALQSLAPYCEQPSVKTAVEKAVDTLSGIQKDSGGYASWGTENSESIAQVIVACTALGINPDTDPRFVKGENSAVDALLSFYDSGAKMFCHTKGDGGNQMATEQGVYALVAYNRLLQGKSSLYDMKDVPFTDESGQQKISATVGMPKEISNIVGTEFNAVVNIDGWDNQAGYRLMDCVIDIPQGVSVTKVEMSSRISGGQVSYHLEEETGKLRIVYFDPENAGTLAMSGEDFPAEFFTIGLKLDKKLDEKALKIAVSGMSLKTSSDQTEEDAMIIIDTSNAQGEIDLVKELSFTSAVLYTGDGVDLIPENRMAVSVSVANLEENAKLIYQDGTYEYTFLYNAEISDKSGVKSYVALVDAAIPLENFVKEENFTVDTETPSETFQFGDTNSDSVINAQDALAAVSSWIRKTESPVDAEILKMNVNADARINTFDALGIVDNFVNGIEFSAVNKAVMVAKTAK</sequence>
<name>A0A6I3QF85_9FIRM</name>
<comment type="caution">
    <text evidence="3">The sequence shown here is derived from an EMBL/GenBank/DDBJ whole genome shotgun (WGS) entry which is preliminary data.</text>
</comment>
<evidence type="ECO:0000259" key="1">
    <source>
        <dbReference type="Pfam" id="PF12733"/>
    </source>
</evidence>
<dbReference type="Pfam" id="PF12733">
    <property type="entry name" value="Cadherin-like"/>
    <property type="match status" value="1"/>
</dbReference>
<feature type="domain" description="Transcobalamin-like C-terminal" evidence="2">
    <location>
        <begin position="81"/>
        <end position="140"/>
    </location>
</feature>
<dbReference type="AlphaFoldDB" id="A0A6I3QF85"/>
<dbReference type="InterPro" id="IPR025883">
    <property type="entry name" value="Cadherin-like_domain"/>
</dbReference>
<evidence type="ECO:0000259" key="2">
    <source>
        <dbReference type="Pfam" id="PF14478"/>
    </source>
</evidence>